<keyword evidence="1" id="KW-0472">Membrane</keyword>
<comment type="caution">
    <text evidence="2">The sequence shown here is derived from an EMBL/GenBank/DDBJ whole genome shotgun (WGS) entry which is preliminary data.</text>
</comment>
<evidence type="ECO:0000256" key="1">
    <source>
        <dbReference type="SAM" id="Phobius"/>
    </source>
</evidence>
<feature type="transmembrane region" description="Helical" evidence="1">
    <location>
        <begin position="45"/>
        <end position="62"/>
    </location>
</feature>
<organism evidence="2 3">
    <name type="scientific">Hymenobacter caeli</name>
    <dbReference type="NCBI Taxonomy" id="2735894"/>
    <lineage>
        <taxon>Bacteria</taxon>
        <taxon>Pseudomonadati</taxon>
        <taxon>Bacteroidota</taxon>
        <taxon>Cytophagia</taxon>
        <taxon>Cytophagales</taxon>
        <taxon>Hymenobacteraceae</taxon>
        <taxon>Hymenobacter</taxon>
    </lineage>
</organism>
<sequence length="184" mass="20630">MLHRYRQLLPLLLLVICCVSTIVTALKGTVELDGTAYAFALGPKHYGALAAVGAALISYFLAKKYYKYCFALTLLFGLFGIINFTAVQYNAGLAFGGLNIGLNLVILAVIFLTYLLNYGRINFLLFALIKPSDEKTNRIQQEEIEEFKNKFSRKSTEDLTQIVIRRKLVPSAITAAQQLLRERQ</sequence>
<dbReference type="EMBL" id="JABSNP010000024">
    <property type="protein sequence ID" value="NRT21028.1"/>
    <property type="molecule type" value="Genomic_DNA"/>
</dbReference>
<dbReference type="RefSeq" id="WP_173811788.1">
    <property type="nucleotide sequence ID" value="NZ_JABSNP010000024.1"/>
</dbReference>
<name>A0ABX2FV05_9BACT</name>
<reference evidence="2 3" key="1">
    <citation type="submission" date="2020-05" db="EMBL/GenBank/DDBJ databases">
        <title>Genomic Encyclopedia of Type Strains, Phase IV (KMG-V): Genome sequencing to study the core and pangenomes of soil and plant-associated prokaryotes.</title>
        <authorList>
            <person name="Whitman W."/>
        </authorList>
    </citation>
    <scope>NUCLEOTIDE SEQUENCE [LARGE SCALE GENOMIC DNA]</scope>
    <source>
        <strain evidence="2 3">9A</strain>
    </source>
</reference>
<dbReference type="Proteomes" id="UP000779507">
    <property type="component" value="Unassembled WGS sequence"/>
</dbReference>
<feature type="transmembrane region" description="Helical" evidence="1">
    <location>
        <begin position="69"/>
        <end position="87"/>
    </location>
</feature>
<accession>A0ABX2FV05</accession>
<gene>
    <name evidence="2" type="ORF">HNP98_003873</name>
</gene>
<protein>
    <recommendedName>
        <fullName evidence="4">DUF4293 family protein</fullName>
    </recommendedName>
</protein>
<keyword evidence="3" id="KW-1185">Reference proteome</keyword>
<keyword evidence="1" id="KW-0812">Transmembrane</keyword>
<evidence type="ECO:0008006" key="4">
    <source>
        <dbReference type="Google" id="ProtNLM"/>
    </source>
</evidence>
<keyword evidence="1" id="KW-1133">Transmembrane helix</keyword>
<feature type="transmembrane region" description="Helical" evidence="1">
    <location>
        <begin position="93"/>
        <end position="116"/>
    </location>
</feature>
<evidence type="ECO:0000313" key="3">
    <source>
        <dbReference type="Proteomes" id="UP000779507"/>
    </source>
</evidence>
<proteinExistence type="predicted"/>
<evidence type="ECO:0000313" key="2">
    <source>
        <dbReference type="EMBL" id="NRT21028.1"/>
    </source>
</evidence>